<dbReference type="AlphaFoldDB" id="X1LK61"/>
<keyword evidence="1" id="KW-0812">Transmembrane</keyword>
<accession>X1LK61</accession>
<evidence type="ECO:0000256" key="1">
    <source>
        <dbReference type="SAM" id="Phobius"/>
    </source>
</evidence>
<evidence type="ECO:0000313" key="2">
    <source>
        <dbReference type="EMBL" id="GAI06241.1"/>
    </source>
</evidence>
<name>X1LK61_9ZZZZ</name>
<sequence length="39" mass="4215">MDMKFVAIVKDPVGIVLPEAVIILVTMTQTVTTAMIIVI</sequence>
<gene>
    <name evidence="2" type="ORF">S06H3_19459</name>
</gene>
<comment type="caution">
    <text evidence="2">The sequence shown here is derived from an EMBL/GenBank/DDBJ whole genome shotgun (WGS) entry which is preliminary data.</text>
</comment>
<feature type="transmembrane region" description="Helical" evidence="1">
    <location>
        <begin position="20"/>
        <end position="38"/>
    </location>
</feature>
<organism evidence="2">
    <name type="scientific">marine sediment metagenome</name>
    <dbReference type="NCBI Taxonomy" id="412755"/>
    <lineage>
        <taxon>unclassified sequences</taxon>
        <taxon>metagenomes</taxon>
        <taxon>ecological metagenomes</taxon>
    </lineage>
</organism>
<dbReference type="EMBL" id="BARV01009969">
    <property type="protein sequence ID" value="GAI06241.1"/>
    <property type="molecule type" value="Genomic_DNA"/>
</dbReference>
<keyword evidence="1" id="KW-0472">Membrane</keyword>
<keyword evidence="1" id="KW-1133">Transmembrane helix</keyword>
<proteinExistence type="predicted"/>
<reference evidence="2" key="1">
    <citation type="journal article" date="2014" name="Front. Microbiol.">
        <title>High frequency of phylogenetically diverse reductive dehalogenase-homologous genes in deep subseafloor sedimentary metagenomes.</title>
        <authorList>
            <person name="Kawai M."/>
            <person name="Futagami T."/>
            <person name="Toyoda A."/>
            <person name="Takaki Y."/>
            <person name="Nishi S."/>
            <person name="Hori S."/>
            <person name="Arai W."/>
            <person name="Tsubouchi T."/>
            <person name="Morono Y."/>
            <person name="Uchiyama I."/>
            <person name="Ito T."/>
            <person name="Fujiyama A."/>
            <person name="Inagaki F."/>
            <person name="Takami H."/>
        </authorList>
    </citation>
    <scope>NUCLEOTIDE SEQUENCE</scope>
    <source>
        <strain evidence="2">Expedition CK06-06</strain>
    </source>
</reference>
<protein>
    <submittedName>
        <fullName evidence="2">Uncharacterized protein</fullName>
    </submittedName>
</protein>